<feature type="domain" description="Zinc-ribbon" evidence="4">
    <location>
        <begin position="2"/>
        <end position="21"/>
    </location>
</feature>
<evidence type="ECO:0000256" key="1">
    <source>
        <dbReference type="ARBA" id="ARBA00022737"/>
    </source>
</evidence>
<keyword evidence="6" id="KW-1185">Reference proteome</keyword>
<dbReference type="RefSeq" id="WP_009534386.1">
    <property type="nucleotide sequence ID" value="NZ_KE148312.1"/>
</dbReference>
<evidence type="ECO:0000259" key="4">
    <source>
        <dbReference type="Pfam" id="PF13240"/>
    </source>
</evidence>
<protein>
    <submittedName>
        <fullName evidence="5">Glucan-binding protein</fullName>
    </submittedName>
</protein>
<feature type="repeat" description="Cell wall-binding" evidence="2">
    <location>
        <begin position="604"/>
        <end position="623"/>
    </location>
</feature>
<comment type="caution">
    <text evidence="5">The sequence shown here is derived from an EMBL/GenBank/DDBJ whole genome shotgun (WGS) entry which is preliminary data.</text>
</comment>
<evidence type="ECO:0000313" key="5">
    <source>
        <dbReference type="EMBL" id="EHL11694.1"/>
    </source>
</evidence>
<dbReference type="EMBL" id="AFZC02000003">
    <property type="protein sequence ID" value="EHL11694.1"/>
    <property type="molecule type" value="Genomic_DNA"/>
</dbReference>
<feature type="compositionally biased region" description="Basic and acidic residues" evidence="3">
    <location>
        <begin position="106"/>
        <end position="115"/>
    </location>
</feature>
<evidence type="ECO:0000256" key="2">
    <source>
        <dbReference type="PROSITE-ProRule" id="PRU00591"/>
    </source>
</evidence>
<gene>
    <name evidence="5" type="ORF">HMPREF9625_00524</name>
</gene>
<dbReference type="InterPro" id="IPR018337">
    <property type="entry name" value="Cell_wall/Cho-bd_repeat"/>
</dbReference>
<keyword evidence="1" id="KW-0677">Repeat</keyword>
<dbReference type="PROSITE" id="PS51170">
    <property type="entry name" value="CW"/>
    <property type="match status" value="2"/>
</dbReference>
<dbReference type="PATRIC" id="fig|796943.3.peg.919"/>
<dbReference type="Pfam" id="PF19127">
    <property type="entry name" value="Choline_bind_3"/>
    <property type="match status" value="1"/>
</dbReference>
<dbReference type="Pfam" id="PF13240">
    <property type="entry name" value="Zn_Ribbon_1"/>
    <property type="match status" value="1"/>
</dbReference>
<dbReference type="STRING" id="796943.HMPREF9625_00524"/>
<dbReference type="AlphaFoldDB" id="G9WME1"/>
<accession>G9WME1</accession>
<proteinExistence type="predicted"/>
<sequence length="809" mass="92159">MKCSFCGTEVDDKQRFCPNCGLLLDLSFTPYSVKDIEKPQEKREEPEFLRQKREYQESLDIEEAEVTVDSQVVEEAEVTEEEVEETEKFDDQAVSEEAEVTEEAEATERAEKLDDQAVSEEAEAIEESELEEEAKRTKESEVEEEAKRTEESEVEEKAKRTEESEVEEKAKRTEESEIKEEVELTEESNVDENSELGNDSEETEESKLAEEDVEADKAEEAKQVDNIEASEPEFVNGYDDASYSALLDEESELSDDTFDEVFSDGSDEIFDDEVEEDSEKDFVKDFSVLSRREEVLQDMSDDKIVTDKSFEKLNDINSLKKEEEEKSEIKSTEEDLAEESFSPDAKIFSIQEKKDEEDFFGEIPDDPDDFRDRSSIPPTSMKELKSGLPSKKIIACTAAVAILGFAGINYLNSPKVRYDSFLKKGEQFIKGEKYSEAVESLEKDKSSFQLDARYYLLLSEAQKNAGKHEDAIASILEGQKHFSDNQELKDALNLLDPKLSSDIREELYHDSFEIKLESSSGGKIIYSLSGGKEDISQAEYTGPISIKRNGNYTLMAYGLASDGARGELYTKSFTVDLDKEKYHLSSFVDLDGGKGYIDENGDQAIGWTLIDNAYYYFNENGIMQTGFLELDGEKYYLDSDGKMHTGRLDLDGKSYYFDEQGHMVRDAWIENRYYVDENGEMLKNQSNSDGIYFDQNGNRSFDAKALYEEHPDSILAIVSKDRKKDGNKYIFKAKVYYQKKNGRPSGDPAYETEIVMAENAMMHYLDENLENITAKDAVSFLPNLYLQEIVQDKDGVITRFGFVLGERRG</sequence>
<dbReference type="InterPro" id="IPR026870">
    <property type="entry name" value="Zinc_ribbon_dom"/>
</dbReference>
<dbReference type="Gene3D" id="2.10.270.10">
    <property type="entry name" value="Cholin Binding"/>
    <property type="match status" value="1"/>
</dbReference>
<feature type="region of interest" description="Disordered" evidence="3">
    <location>
        <begin position="76"/>
        <end position="236"/>
    </location>
</feature>
<reference evidence="5" key="1">
    <citation type="submission" date="2011-08" db="EMBL/GenBank/DDBJ databases">
        <authorList>
            <consortium name="The Broad Institute Genome Sequencing Platform"/>
            <person name="Earl A."/>
            <person name="Ward D."/>
            <person name="Feldgarden M."/>
            <person name="Gevers D."/>
            <person name="Sizova M."/>
            <person name="Hazen A."/>
            <person name="Epstein S."/>
            <person name="Young S.K."/>
            <person name="Zeng Q."/>
            <person name="Gargeya S."/>
            <person name="Fitzgerald M."/>
            <person name="Haas B."/>
            <person name="Abouelleil A."/>
            <person name="Alvarado L."/>
            <person name="Arachchi H.M."/>
            <person name="Berlin A."/>
            <person name="Brown A."/>
            <person name="Chapman S.B."/>
            <person name="Chen Z."/>
            <person name="Dunbar C."/>
            <person name="Freedman E."/>
            <person name="Gearin G."/>
            <person name="Gellesch M."/>
            <person name="Goldberg J."/>
            <person name="Griggs A."/>
            <person name="Gujja S."/>
            <person name="Heiman D."/>
            <person name="Howarth C."/>
            <person name="Larson L."/>
            <person name="Lui A."/>
            <person name="MacDonald P.J.P."/>
            <person name="Montmayeur A."/>
            <person name="Murphy C."/>
            <person name="Neiman D."/>
            <person name="Pearson M."/>
            <person name="Priest M."/>
            <person name="Roberts A."/>
            <person name="Saif S."/>
            <person name="Shea T."/>
            <person name="Shenoy N."/>
            <person name="Sisk P."/>
            <person name="Stolte C."/>
            <person name="Sykes S."/>
            <person name="Wortman J."/>
            <person name="Nusbaum C."/>
            <person name="Birren B."/>
        </authorList>
    </citation>
    <scope>NUCLEOTIDE SEQUENCE</scope>
    <source>
        <strain evidence="5">ACB1</strain>
    </source>
</reference>
<dbReference type="HOGENOM" id="CLU_022364_0_0_9"/>
<feature type="compositionally biased region" description="Basic and acidic residues" evidence="3">
    <location>
        <begin position="205"/>
        <end position="225"/>
    </location>
</feature>
<evidence type="ECO:0000313" key="6">
    <source>
        <dbReference type="Proteomes" id="UP000018461"/>
    </source>
</evidence>
<feature type="compositionally biased region" description="Acidic residues" evidence="3">
    <location>
        <begin position="76"/>
        <end position="105"/>
    </location>
</feature>
<organism evidence="5 6">
    <name type="scientific">Oribacterium parvum ACB1</name>
    <dbReference type="NCBI Taxonomy" id="796943"/>
    <lineage>
        <taxon>Bacteria</taxon>
        <taxon>Bacillati</taxon>
        <taxon>Bacillota</taxon>
        <taxon>Clostridia</taxon>
        <taxon>Lachnospirales</taxon>
        <taxon>Lachnospiraceae</taxon>
        <taxon>Oribacterium</taxon>
    </lineage>
</organism>
<feature type="compositionally biased region" description="Basic and acidic residues" evidence="3">
    <location>
        <begin position="133"/>
        <end position="182"/>
    </location>
</feature>
<feature type="repeat" description="Cell wall-binding" evidence="2">
    <location>
        <begin position="624"/>
        <end position="643"/>
    </location>
</feature>
<dbReference type="SUPFAM" id="SSF48452">
    <property type="entry name" value="TPR-like"/>
    <property type="match status" value="1"/>
</dbReference>
<dbReference type="Pfam" id="PF19085">
    <property type="entry name" value="Choline_bind_2"/>
    <property type="match status" value="1"/>
</dbReference>
<dbReference type="SUPFAM" id="SSF69360">
    <property type="entry name" value="Cell wall binding repeat"/>
    <property type="match status" value="1"/>
</dbReference>
<feature type="compositionally biased region" description="Acidic residues" evidence="3">
    <location>
        <begin position="117"/>
        <end position="132"/>
    </location>
</feature>
<name>G9WME1_9FIRM</name>
<feature type="compositionally biased region" description="Acidic residues" evidence="3">
    <location>
        <begin position="183"/>
        <end position="204"/>
    </location>
</feature>
<reference evidence="5" key="2">
    <citation type="submission" date="2013-03" db="EMBL/GenBank/DDBJ databases">
        <title>The Genome Sequence of Oribacterium sp. ACB1.</title>
        <authorList>
            <consortium name="The Broad Institute Genomics Platform"/>
            <consortium name="The Broad Institute Genome Sequencing Center for Infectious Disease"/>
            <person name="Earl A."/>
            <person name="Ward D."/>
            <person name="Feldgarden M."/>
            <person name="Gevers D."/>
            <person name="Sizova M."/>
            <person name="Hazen A."/>
            <person name="Epstein S."/>
            <person name="Walker B."/>
            <person name="Young S."/>
            <person name="Zeng Q."/>
            <person name="Gargeya S."/>
            <person name="Fitzgerald M."/>
            <person name="Haas B."/>
            <person name="Abouelleil A."/>
            <person name="Allen A.W."/>
            <person name="Alvarado L."/>
            <person name="Arachchi H.M."/>
            <person name="Berlin A.M."/>
            <person name="Chapman S.B."/>
            <person name="Gainer-Dewar J."/>
            <person name="Goldberg J."/>
            <person name="Griggs A."/>
            <person name="Gujja S."/>
            <person name="Hansen M."/>
            <person name="Howarth C."/>
            <person name="Imamovic A."/>
            <person name="Ireland A."/>
            <person name="Larimer J."/>
            <person name="McCowan C."/>
            <person name="Murphy C."/>
            <person name="Pearson M."/>
            <person name="Poon T.W."/>
            <person name="Priest M."/>
            <person name="Roberts A."/>
            <person name="Saif S."/>
            <person name="Shea T."/>
            <person name="Sisk P."/>
            <person name="Sykes S."/>
            <person name="Wortman J."/>
            <person name="Nusbaum C."/>
            <person name="Birren B."/>
        </authorList>
    </citation>
    <scope>NUCLEOTIDE SEQUENCE [LARGE SCALE GENOMIC DNA]</scope>
    <source>
        <strain evidence="5">ACB1</strain>
    </source>
</reference>
<evidence type="ECO:0000256" key="3">
    <source>
        <dbReference type="SAM" id="MobiDB-lite"/>
    </source>
</evidence>
<dbReference type="Proteomes" id="UP000018461">
    <property type="component" value="Unassembled WGS sequence"/>
</dbReference>
<dbReference type="InterPro" id="IPR011990">
    <property type="entry name" value="TPR-like_helical_dom_sf"/>
</dbReference>